<dbReference type="AlphaFoldDB" id="A0A0D8Y3D1"/>
<evidence type="ECO:0000256" key="2">
    <source>
        <dbReference type="PROSITE-ProRule" id="PRU01077"/>
    </source>
</evidence>
<dbReference type="PROSITE" id="PS51741">
    <property type="entry name" value="F_BAR"/>
    <property type="match status" value="1"/>
</dbReference>
<reference evidence="6 7" key="1">
    <citation type="submission" date="2013-11" db="EMBL/GenBank/DDBJ databases">
        <title>Draft genome of the bovine lungworm Dictyocaulus viviparus.</title>
        <authorList>
            <person name="Mitreva M."/>
        </authorList>
    </citation>
    <scope>NUCLEOTIDE SEQUENCE [LARGE SCALE GENOMIC DNA]</scope>
    <source>
        <strain evidence="6 7">HannoverDv2000</strain>
    </source>
</reference>
<accession>A0A0D8Y3D1</accession>
<evidence type="ECO:0000313" key="7">
    <source>
        <dbReference type="Proteomes" id="UP000053766"/>
    </source>
</evidence>
<dbReference type="SMART" id="SM00055">
    <property type="entry name" value="FCH"/>
    <property type="match status" value="1"/>
</dbReference>
<dbReference type="Pfam" id="PF00620">
    <property type="entry name" value="RhoGAP"/>
    <property type="match status" value="1"/>
</dbReference>
<evidence type="ECO:0000259" key="5">
    <source>
        <dbReference type="PROSITE" id="PS51741"/>
    </source>
</evidence>
<dbReference type="SUPFAM" id="SSF103657">
    <property type="entry name" value="BAR/IMD domain-like"/>
    <property type="match status" value="1"/>
</dbReference>
<organism evidence="6 7">
    <name type="scientific">Dictyocaulus viviparus</name>
    <name type="common">Bovine lungworm</name>
    <dbReference type="NCBI Taxonomy" id="29172"/>
    <lineage>
        <taxon>Eukaryota</taxon>
        <taxon>Metazoa</taxon>
        <taxon>Ecdysozoa</taxon>
        <taxon>Nematoda</taxon>
        <taxon>Chromadorea</taxon>
        <taxon>Rhabditida</taxon>
        <taxon>Rhabditina</taxon>
        <taxon>Rhabditomorpha</taxon>
        <taxon>Strongyloidea</taxon>
        <taxon>Metastrongylidae</taxon>
        <taxon>Dictyocaulus</taxon>
    </lineage>
</organism>
<sequence length="1024" mass="115931">MSLKLPLCASLTLDQQLIHIQEIRVQLNEQIRCIGERTETQIAVLQEVDDFFRKRGEAEAEYSRQLEKIARGIMQRHKAERSRRDSWTQHATCSAWQHLVDDTRAEAQQRQVLAELYSKQITASISSRCEDLNKISKRCREIGSLSHSEINRVLTELHTAMKTYQLCYSEMTGVERKLRIAEEEKRRYEEANPGKTEGTRKYRSLCKYLKKREDKYDIIHSKCTKGRNEYLMCIRAANAALHRFFAQDLSYLIDCMDLGMDYWTKSLLGQVVEMRKRLSQRDMDSLAELGTLKSAIDAKADKQRFFEAHHATFMLPKQFEFRPQLGDCVSTVSAEKGIGAELAQRQKQIEKRLEGLRFESDEVWKSLEASDRQLLQLYNNDFKDKEEQGKWRQDILVTYQYYLKKFEYFLLNGNLIERLEARSRAIGEALSEAAGVSENKVVQSSEERTRRRPKRIGVAGAHEAKPRPKLFGGSLEEYTEMTGEAIPLVVVSAISYLSRYSLRNQGLFRVSGSQSEINRFKEAYERGDDAFAELTDGSESNSVAGVLKLYLRELREPLFPIFLFDQFTDCAKAEYSQDFVRKAKELIEKLPLSHILLLRFLFSFLSHLCEFADENMMEPHNMAICFGPTLMPIPEGKDQVFYHNFVNELVRNLILHVNEVFPHDLPGPAYDKYAAIAEDGDHMGFMDDILFASILFSDGLSEDEDCLRNGVGGGISADSALAESTYDMSNSTEIAHDQTVSTLQQTLTPEESSQPASVSSRSSNRSNLDAYLRRMSEDVSPVLRSDMPHLIANEVAAKFAAKERDAMARPTIKHTAIWEQERPLSHMSHTSTCPSYSSYASAQSSSMGPLQSTTTTTMTTGVLGSNGPIGIRPPTMTSLRDQLHHFRKELYNAREDTSKVYPIKRVEVCEEQNTIIAPTSTAKSDHFISIVNVEQHSRRLSTASTYCSSEGLPCVVRRAGQNDGAVFDVRGGSEAPSSDQPDVVASTRDSIHAQGELQKMRARGNASPPLDELAAEALKASRFD</sequence>
<dbReference type="PANTHER" id="PTHR14166">
    <property type="entry name" value="SLIT-ROBO RHO GTPASE ACTIVATING PROTEIN"/>
    <property type="match status" value="1"/>
</dbReference>
<evidence type="ECO:0000256" key="1">
    <source>
        <dbReference type="ARBA" id="ARBA00023054"/>
    </source>
</evidence>
<dbReference type="Gene3D" id="1.10.555.10">
    <property type="entry name" value="Rho GTPase activation protein"/>
    <property type="match status" value="1"/>
</dbReference>
<dbReference type="Proteomes" id="UP000053766">
    <property type="component" value="Unassembled WGS sequence"/>
</dbReference>
<feature type="domain" description="F-BAR" evidence="5">
    <location>
        <begin position="21"/>
        <end position="301"/>
    </location>
</feature>
<evidence type="ECO:0000259" key="4">
    <source>
        <dbReference type="PROSITE" id="PS50238"/>
    </source>
</evidence>
<evidence type="ECO:0000313" key="6">
    <source>
        <dbReference type="EMBL" id="KJH50672.1"/>
    </source>
</evidence>
<dbReference type="STRING" id="29172.A0A0D8Y3D1"/>
<dbReference type="PROSITE" id="PS50238">
    <property type="entry name" value="RHOGAP"/>
    <property type="match status" value="1"/>
</dbReference>
<evidence type="ECO:0000256" key="3">
    <source>
        <dbReference type="SAM" id="MobiDB-lite"/>
    </source>
</evidence>
<dbReference type="InterPro" id="IPR027267">
    <property type="entry name" value="AH/BAR_dom_sf"/>
</dbReference>
<proteinExistence type="predicted"/>
<gene>
    <name evidence="6" type="ORF">DICVIV_03192</name>
</gene>
<dbReference type="SMART" id="SM00324">
    <property type="entry name" value="RhoGAP"/>
    <property type="match status" value="1"/>
</dbReference>
<reference evidence="7" key="2">
    <citation type="journal article" date="2016" name="Sci. Rep.">
        <title>Dictyocaulus viviparus genome, variome and transcriptome elucidate lungworm biology and support future intervention.</title>
        <authorList>
            <person name="McNulty S.N."/>
            <person name="Strube C."/>
            <person name="Rosa B.A."/>
            <person name="Martin J.C."/>
            <person name="Tyagi R."/>
            <person name="Choi Y.J."/>
            <person name="Wang Q."/>
            <person name="Hallsworth Pepin K."/>
            <person name="Zhang X."/>
            <person name="Ozersky P."/>
            <person name="Wilson R.K."/>
            <person name="Sternberg P.W."/>
            <person name="Gasser R.B."/>
            <person name="Mitreva M."/>
        </authorList>
    </citation>
    <scope>NUCLEOTIDE SEQUENCE [LARGE SCALE GENOMIC DNA]</scope>
    <source>
        <strain evidence="7">HannoverDv2000</strain>
    </source>
</reference>
<keyword evidence="1 2" id="KW-0175">Coiled coil</keyword>
<dbReference type="InterPro" id="IPR008936">
    <property type="entry name" value="Rho_GTPase_activation_prot"/>
</dbReference>
<dbReference type="FunFam" id="1.10.555.10:FF:000026">
    <property type="entry name" value="Rho GTPase activating protein 4"/>
    <property type="match status" value="1"/>
</dbReference>
<keyword evidence="7" id="KW-1185">Reference proteome</keyword>
<dbReference type="OrthoDB" id="5981864at2759"/>
<dbReference type="GO" id="GO:0007165">
    <property type="term" value="P:signal transduction"/>
    <property type="evidence" value="ECO:0007669"/>
    <property type="project" value="InterPro"/>
</dbReference>
<dbReference type="SUPFAM" id="SSF48350">
    <property type="entry name" value="GTPase activation domain, GAP"/>
    <property type="match status" value="1"/>
</dbReference>
<dbReference type="InterPro" id="IPR001060">
    <property type="entry name" value="FCH_dom"/>
</dbReference>
<dbReference type="InterPro" id="IPR051627">
    <property type="entry name" value="SLIT-ROBO_RhoGAP"/>
</dbReference>
<dbReference type="Gene3D" id="1.20.1270.60">
    <property type="entry name" value="Arfaptin homology (AH) domain/BAR domain"/>
    <property type="match status" value="1"/>
</dbReference>
<dbReference type="Pfam" id="PF00611">
    <property type="entry name" value="FCH"/>
    <property type="match status" value="1"/>
</dbReference>
<feature type="region of interest" description="Disordered" evidence="3">
    <location>
        <begin position="747"/>
        <end position="766"/>
    </location>
</feature>
<dbReference type="CDD" id="cd07656">
    <property type="entry name" value="F-BAR_srGAP"/>
    <property type="match status" value="1"/>
</dbReference>
<feature type="compositionally biased region" description="Low complexity" evidence="3">
    <location>
        <begin position="749"/>
        <end position="766"/>
    </location>
</feature>
<dbReference type="InterPro" id="IPR031160">
    <property type="entry name" value="F_BAR_dom"/>
</dbReference>
<dbReference type="EMBL" id="KN716200">
    <property type="protein sequence ID" value="KJH50672.1"/>
    <property type="molecule type" value="Genomic_DNA"/>
</dbReference>
<protein>
    <submittedName>
        <fullName evidence="6">RhoGAP domain protein</fullName>
    </submittedName>
</protein>
<name>A0A0D8Y3D1_DICVI</name>
<feature type="domain" description="Rho-GAP" evidence="4">
    <location>
        <begin position="473"/>
        <end position="661"/>
    </location>
</feature>
<dbReference type="InterPro" id="IPR000198">
    <property type="entry name" value="RhoGAP_dom"/>
</dbReference>